<accession>A0AAN8EB33</accession>
<dbReference type="EMBL" id="JAKLMC020000025">
    <property type="protein sequence ID" value="KAK5950673.1"/>
    <property type="molecule type" value="Genomic_DNA"/>
</dbReference>
<keyword evidence="2" id="KW-1133">Transmembrane helix</keyword>
<organism evidence="3 4">
    <name type="scientific">Knufia fluminis</name>
    <dbReference type="NCBI Taxonomy" id="191047"/>
    <lineage>
        <taxon>Eukaryota</taxon>
        <taxon>Fungi</taxon>
        <taxon>Dikarya</taxon>
        <taxon>Ascomycota</taxon>
        <taxon>Pezizomycotina</taxon>
        <taxon>Eurotiomycetes</taxon>
        <taxon>Chaetothyriomycetidae</taxon>
        <taxon>Chaetothyriales</taxon>
        <taxon>Trichomeriaceae</taxon>
        <taxon>Knufia</taxon>
    </lineage>
</organism>
<dbReference type="Proteomes" id="UP001316803">
    <property type="component" value="Unassembled WGS sequence"/>
</dbReference>
<feature type="transmembrane region" description="Helical" evidence="2">
    <location>
        <begin position="12"/>
        <end position="34"/>
    </location>
</feature>
<feature type="compositionally biased region" description="Basic and acidic residues" evidence="1">
    <location>
        <begin position="81"/>
        <end position="99"/>
    </location>
</feature>
<evidence type="ECO:0000313" key="4">
    <source>
        <dbReference type="Proteomes" id="UP001316803"/>
    </source>
</evidence>
<protein>
    <submittedName>
        <fullName evidence="3">Uncharacterized protein</fullName>
    </submittedName>
</protein>
<evidence type="ECO:0000256" key="1">
    <source>
        <dbReference type="SAM" id="MobiDB-lite"/>
    </source>
</evidence>
<name>A0AAN8EB33_9EURO</name>
<feature type="compositionally biased region" description="Basic and acidic residues" evidence="1">
    <location>
        <begin position="53"/>
        <end position="62"/>
    </location>
</feature>
<feature type="compositionally biased region" description="Low complexity" evidence="1">
    <location>
        <begin position="67"/>
        <end position="80"/>
    </location>
</feature>
<evidence type="ECO:0000313" key="3">
    <source>
        <dbReference type="EMBL" id="KAK5950673.1"/>
    </source>
</evidence>
<keyword evidence="2" id="KW-0472">Membrane</keyword>
<proteinExistence type="predicted"/>
<sequence length="172" mass="18843">MSKNRWRYFRWTPRTALITFMYVGFFPGLLLYGFGSTDTAVKDPSINQAQKQEAADTHEHASDTAVEAAAKSLKTKSTTTSKHETEAGAKALDTHKEGTKCTSCDSIKNTRDLDGEGRDKPAHKQCTSCASGITNPPTASKESVREQWNPSAFRPLKEIDNGGRLGRGFKAS</sequence>
<evidence type="ECO:0000256" key="2">
    <source>
        <dbReference type="SAM" id="Phobius"/>
    </source>
</evidence>
<feature type="compositionally biased region" description="Basic and acidic residues" evidence="1">
    <location>
        <begin position="108"/>
        <end position="122"/>
    </location>
</feature>
<feature type="compositionally biased region" description="Polar residues" evidence="1">
    <location>
        <begin position="125"/>
        <end position="150"/>
    </location>
</feature>
<gene>
    <name evidence="3" type="ORF">OHC33_008340</name>
</gene>
<dbReference type="AlphaFoldDB" id="A0AAN8EB33"/>
<keyword evidence="4" id="KW-1185">Reference proteome</keyword>
<keyword evidence="2" id="KW-0812">Transmembrane</keyword>
<comment type="caution">
    <text evidence="3">The sequence shown here is derived from an EMBL/GenBank/DDBJ whole genome shotgun (WGS) entry which is preliminary data.</text>
</comment>
<feature type="region of interest" description="Disordered" evidence="1">
    <location>
        <begin position="47"/>
        <end position="172"/>
    </location>
</feature>
<reference evidence="3 4" key="1">
    <citation type="submission" date="2022-12" db="EMBL/GenBank/DDBJ databases">
        <title>Genomic features and morphological characterization of a novel Knufia sp. strain isolated from spacecraft assembly facility.</title>
        <authorList>
            <person name="Teixeira M."/>
            <person name="Chander A.M."/>
            <person name="Stajich J.E."/>
            <person name="Venkateswaran K."/>
        </authorList>
    </citation>
    <scope>NUCLEOTIDE SEQUENCE [LARGE SCALE GENOMIC DNA]</scope>
    <source>
        <strain evidence="3 4">FJI-L2-BK-P2</strain>
    </source>
</reference>